<protein>
    <submittedName>
        <fullName evidence="2">Methyltransferase family protein</fullName>
    </submittedName>
</protein>
<keyword evidence="3" id="KW-1185">Reference proteome</keyword>
<dbReference type="GO" id="GO:0032259">
    <property type="term" value="P:methylation"/>
    <property type="evidence" value="ECO:0007669"/>
    <property type="project" value="UniProtKB-KW"/>
</dbReference>
<keyword evidence="2" id="KW-0489">Methyltransferase</keyword>
<dbReference type="AlphaFoldDB" id="A0A3E0HQW3"/>
<evidence type="ECO:0000313" key="3">
    <source>
        <dbReference type="Proteomes" id="UP000256884"/>
    </source>
</evidence>
<dbReference type="OrthoDB" id="9770553at2"/>
<dbReference type="PANTHER" id="PTHR43036:SF2">
    <property type="entry name" value="OS04G0481300 PROTEIN"/>
    <property type="match status" value="1"/>
</dbReference>
<dbReference type="SUPFAM" id="SSF53335">
    <property type="entry name" value="S-adenosyl-L-methionine-dependent methyltransferases"/>
    <property type="match status" value="1"/>
</dbReference>
<sequence length="216" mass="24426">MQLTQKEIKELEEQLSCPDGKLGVEVGKNMNETNINMTLSTIDSLELKDKNSVLELGHGNCGHLQKLLAEADNIGYFGLEISKTMHEEAKTINTTTQAEFLLYDGETIPFKNNSFNRVMSVNTIYFWSNPQKLITEIERVLKPNGICILTYANKEFMKNLPFVGDKFQLFGKEEIKTLVSASNLKIDALIHKTEQVTSKTGESVERTYTLAKLKKE</sequence>
<organism evidence="2 3">
    <name type="scientific">Tenacibaculum gallaicum</name>
    <dbReference type="NCBI Taxonomy" id="561505"/>
    <lineage>
        <taxon>Bacteria</taxon>
        <taxon>Pseudomonadati</taxon>
        <taxon>Bacteroidota</taxon>
        <taxon>Flavobacteriia</taxon>
        <taxon>Flavobacteriales</taxon>
        <taxon>Flavobacteriaceae</taxon>
        <taxon>Tenacibaculum</taxon>
    </lineage>
</organism>
<dbReference type="InterPro" id="IPR029063">
    <property type="entry name" value="SAM-dependent_MTases_sf"/>
</dbReference>
<accession>A0A3E0HQW3</accession>
<dbReference type="CDD" id="cd02440">
    <property type="entry name" value="AdoMet_MTases"/>
    <property type="match status" value="1"/>
</dbReference>
<dbReference type="InterPro" id="IPR013216">
    <property type="entry name" value="Methyltransf_11"/>
</dbReference>
<dbReference type="GO" id="GO:0008757">
    <property type="term" value="F:S-adenosylmethionine-dependent methyltransferase activity"/>
    <property type="evidence" value="ECO:0007669"/>
    <property type="project" value="InterPro"/>
</dbReference>
<comment type="caution">
    <text evidence="2">The sequence shown here is derived from an EMBL/GenBank/DDBJ whole genome shotgun (WGS) entry which is preliminary data.</text>
</comment>
<evidence type="ECO:0000313" key="2">
    <source>
        <dbReference type="EMBL" id="REH48943.1"/>
    </source>
</evidence>
<evidence type="ECO:0000259" key="1">
    <source>
        <dbReference type="Pfam" id="PF08241"/>
    </source>
</evidence>
<dbReference type="RefSeq" id="WP_115901480.1">
    <property type="nucleotide sequence ID" value="NZ_QUNS01000005.1"/>
</dbReference>
<dbReference type="Gene3D" id="3.40.50.150">
    <property type="entry name" value="Vaccinia Virus protein VP39"/>
    <property type="match status" value="1"/>
</dbReference>
<gene>
    <name evidence="2" type="ORF">C7448_105226</name>
</gene>
<proteinExistence type="predicted"/>
<feature type="domain" description="Methyltransferase type 11" evidence="1">
    <location>
        <begin position="54"/>
        <end position="149"/>
    </location>
</feature>
<keyword evidence="2" id="KW-0808">Transferase</keyword>
<dbReference type="Pfam" id="PF08241">
    <property type="entry name" value="Methyltransf_11"/>
    <property type="match status" value="1"/>
</dbReference>
<reference evidence="2 3" key="1">
    <citation type="submission" date="2018-08" db="EMBL/GenBank/DDBJ databases">
        <title>Genomic Encyclopedia of Type Strains, Phase IV (KMG-IV): sequencing the most valuable type-strain genomes for metagenomic binning, comparative biology and taxonomic classification.</title>
        <authorList>
            <person name="Goeker M."/>
        </authorList>
    </citation>
    <scope>NUCLEOTIDE SEQUENCE [LARGE SCALE GENOMIC DNA]</scope>
    <source>
        <strain evidence="2 3">DSM 18841</strain>
    </source>
</reference>
<dbReference type="Proteomes" id="UP000256884">
    <property type="component" value="Unassembled WGS sequence"/>
</dbReference>
<name>A0A3E0HQW3_9FLAO</name>
<dbReference type="PANTHER" id="PTHR43036">
    <property type="entry name" value="OSJNBB0011N17.9 PROTEIN"/>
    <property type="match status" value="1"/>
</dbReference>
<dbReference type="EMBL" id="QUNS01000005">
    <property type="protein sequence ID" value="REH48943.1"/>
    <property type="molecule type" value="Genomic_DNA"/>
</dbReference>